<dbReference type="PANTHER" id="PTHR30302">
    <property type="entry name" value="HYDROGENASE 1 MATURATION PROTEASE"/>
    <property type="match status" value="1"/>
</dbReference>
<evidence type="ECO:0000313" key="6">
    <source>
        <dbReference type="Proteomes" id="UP000231292"/>
    </source>
</evidence>
<reference evidence="5 6" key="1">
    <citation type="submission" date="2017-09" db="EMBL/GenBank/DDBJ databases">
        <title>Depth-based differentiation of microbial function through sediment-hosted aquifers and enrichment of novel symbionts in the deep terrestrial subsurface.</title>
        <authorList>
            <person name="Probst A.J."/>
            <person name="Ladd B."/>
            <person name="Jarett J.K."/>
            <person name="Geller-Mcgrath D.E."/>
            <person name="Sieber C.M."/>
            <person name="Emerson J.B."/>
            <person name="Anantharaman K."/>
            <person name="Thomas B.C."/>
            <person name="Malmstrom R."/>
            <person name="Stieglmeier M."/>
            <person name="Klingl A."/>
            <person name="Woyke T."/>
            <person name="Ryan C.M."/>
            <person name="Banfield J.F."/>
        </authorList>
    </citation>
    <scope>NUCLEOTIDE SEQUENCE [LARGE SCALE GENOMIC DNA]</scope>
    <source>
        <strain evidence="5">CG23_combo_of_CG06-09_8_20_14_all_41_10</strain>
    </source>
</reference>
<dbReference type="GO" id="GO:0004190">
    <property type="term" value="F:aspartic-type endopeptidase activity"/>
    <property type="evidence" value="ECO:0007669"/>
    <property type="project" value="UniProtKB-KW"/>
</dbReference>
<sequence length="160" mass="17629">MGKNSNLDTLGRLKLHLLGKVVILGMGNTLRSDDGVGSILVNRIKDKIPHLTYDGNSSPENYLGKIIKDKPDNILIIDAVDFGGLPGEFRVLEGENIETVNFFSTHNASISLAINYLKKTLTRVDIIILAIQPKTITFGDNLSPEIIRTLEKLEGWFVNG</sequence>
<evidence type="ECO:0000313" key="5">
    <source>
        <dbReference type="EMBL" id="PIP19487.1"/>
    </source>
</evidence>
<dbReference type="InterPro" id="IPR000671">
    <property type="entry name" value="Peptidase_A31"/>
</dbReference>
<dbReference type="PANTHER" id="PTHR30302:SF1">
    <property type="entry name" value="HYDROGENASE 2 MATURATION PROTEASE"/>
    <property type="match status" value="1"/>
</dbReference>
<organism evidence="5 6">
    <name type="scientific">Candidatus Sherwoodlollariibacterium unditelluris</name>
    <dbReference type="NCBI Taxonomy" id="1974757"/>
    <lineage>
        <taxon>Bacteria</taxon>
        <taxon>Pseudomonadati</taxon>
        <taxon>Candidatus Omnitrophota</taxon>
        <taxon>Candidatus Sherwoodlollariibacterium</taxon>
    </lineage>
</organism>
<evidence type="ECO:0000256" key="1">
    <source>
        <dbReference type="ARBA" id="ARBA00006814"/>
    </source>
</evidence>
<evidence type="ECO:0000256" key="3">
    <source>
        <dbReference type="ARBA" id="ARBA00022750"/>
    </source>
</evidence>
<dbReference type="GO" id="GO:0016485">
    <property type="term" value="P:protein processing"/>
    <property type="evidence" value="ECO:0007669"/>
    <property type="project" value="TreeGrafter"/>
</dbReference>
<keyword evidence="2" id="KW-0645">Protease</keyword>
<proteinExistence type="inferred from homology"/>
<dbReference type="Pfam" id="PF01750">
    <property type="entry name" value="HycI"/>
    <property type="match status" value="1"/>
</dbReference>
<dbReference type="CDD" id="cd06067">
    <property type="entry name" value="H2MP_MemB-H2evol"/>
    <property type="match status" value="1"/>
</dbReference>
<name>A0A2G9YJR7_9BACT</name>
<dbReference type="PRINTS" id="PR00446">
    <property type="entry name" value="HYDRGNUPTAKE"/>
</dbReference>
<dbReference type="Gene3D" id="3.40.50.1450">
    <property type="entry name" value="HybD-like"/>
    <property type="match status" value="1"/>
</dbReference>
<dbReference type="EMBL" id="PCRK01000058">
    <property type="protein sequence ID" value="PIP19487.1"/>
    <property type="molecule type" value="Genomic_DNA"/>
</dbReference>
<keyword evidence="3" id="KW-0064">Aspartyl protease</keyword>
<protein>
    <submittedName>
        <fullName evidence="5">Hydrogenase 3 maturation endopeptidase HyCI</fullName>
    </submittedName>
</protein>
<dbReference type="Proteomes" id="UP000231292">
    <property type="component" value="Unassembled WGS sequence"/>
</dbReference>
<dbReference type="InterPro" id="IPR004420">
    <property type="entry name" value="Pept_A31_hyd_mat_HycI"/>
</dbReference>
<dbReference type="SUPFAM" id="SSF53163">
    <property type="entry name" value="HybD-like"/>
    <property type="match status" value="1"/>
</dbReference>
<gene>
    <name evidence="5" type="ORF">COX41_02660</name>
</gene>
<dbReference type="InterPro" id="IPR023430">
    <property type="entry name" value="Pept_HybD-like_dom_sf"/>
</dbReference>
<comment type="similarity">
    <text evidence="1">Belongs to the peptidase A31 family.</text>
</comment>
<dbReference type="NCBIfam" id="TIGR00072">
    <property type="entry name" value="hydrog_prot"/>
    <property type="match status" value="1"/>
</dbReference>
<evidence type="ECO:0000256" key="2">
    <source>
        <dbReference type="ARBA" id="ARBA00022670"/>
    </source>
</evidence>
<comment type="caution">
    <text evidence="5">The sequence shown here is derived from an EMBL/GenBank/DDBJ whole genome shotgun (WGS) entry which is preliminary data.</text>
</comment>
<dbReference type="GO" id="GO:0008047">
    <property type="term" value="F:enzyme activator activity"/>
    <property type="evidence" value="ECO:0007669"/>
    <property type="project" value="InterPro"/>
</dbReference>
<accession>A0A2G9YJR7</accession>
<evidence type="ECO:0000256" key="4">
    <source>
        <dbReference type="ARBA" id="ARBA00022801"/>
    </source>
</evidence>
<keyword evidence="4" id="KW-0378">Hydrolase</keyword>
<dbReference type="AlphaFoldDB" id="A0A2G9YJR7"/>